<proteinExistence type="inferred from homology"/>
<reference evidence="8 9" key="1">
    <citation type="submission" date="2018-02" db="EMBL/GenBank/DDBJ databases">
        <title>Sphingobacterium KA21.</title>
        <authorList>
            <person name="Vasarhelyi B.M."/>
            <person name="Deshmukh S."/>
            <person name="Balint B."/>
            <person name="Kukolya J."/>
        </authorList>
    </citation>
    <scope>NUCLEOTIDE SEQUENCE [LARGE SCALE GENOMIC DNA]</scope>
    <source>
        <strain evidence="8 9">Ka21</strain>
    </source>
</reference>
<evidence type="ECO:0008006" key="10">
    <source>
        <dbReference type="Google" id="ProtNLM"/>
    </source>
</evidence>
<evidence type="ECO:0000256" key="4">
    <source>
        <dbReference type="ARBA" id="ARBA00023136"/>
    </source>
</evidence>
<evidence type="ECO:0000259" key="6">
    <source>
        <dbReference type="Pfam" id="PF07980"/>
    </source>
</evidence>
<accession>A0ABR9TA57</accession>
<comment type="similarity">
    <text evidence="2">Belongs to the SusD family.</text>
</comment>
<organism evidence="8 9">
    <name type="scientific">Sphingobacterium pedocola</name>
    <dbReference type="NCBI Taxonomy" id="2082722"/>
    <lineage>
        <taxon>Bacteria</taxon>
        <taxon>Pseudomonadati</taxon>
        <taxon>Bacteroidota</taxon>
        <taxon>Sphingobacteriia</taxon>
        <taxon>Sphingobacteriales</taxon>
        <taxon>Sphingobacteriaceae</taxon>
        <taxon>Sphingobacterium</taxon>
    </lineage>
</organism>
<evidence type="ECO:0000256" key="1">
    <source>
        <dbReference type="ARBA" id="ARBA00004442"/>
    </source>
</evidence>
<evidence type="ECO:0000256" key="3">
    <source>
        <dbReference type="ARBA" id="ARBA00022729"/>
    </source>
</evidence>
<dbReference type="Proteomes" id="UP000618319">
    <property type="component" value="Unassembled WGS sequence"/>
</dbReference>
<sequence length="474" mass="54866">MLRVFRCRVFLVVVLTLIFKVMFDILKRFCWFMCLAGLILSITSCEEYLDTKPDKKLATPATAKDLQAILDNIPRINEAETGLSEIASDNFFLPDANWSALIEVENRDAYLWKRSPVAELYWSYMYRKIYDVNLVLEHIDKVTYQSEGQKNSIYANALLVRGMAFQKLAEVFCVPYRRGVAAEDRLGVVLKRSADINEDLKRSTLEETHNQIKEDLTEAIKYLPDNPYDYPTRAAKGAGYAAMARYLLSIGDYTSAGYYADSSLALKSTLSDYNTVAQIPYPFEFYNVEIIYYSRSYAYRNLSEANARVDPLLYQSYEDDDLRKQLFFKVQADGYYSFIGDYSKANFEKFTGLTTAEMLLIRAECNARAGKLQEAEDDVITLLRKRYVSNFDFTGLDLQRDPDVLLRRIMLERRKELVGRGVRWSDIRRMSFEEDIRLERLLYDTSYVLDQGAIQDFAFLIPEAVIERGGYQQN</sequence>
<dbReference type="Pfam" id="PF14322">
    <property type="entry name" value="SusD-like_3"/>
    <property type="match status" value="1"/>
</dbReference>
<keyword evidence="9" id="KW-1185">Reference proteome</keyword>
<protein>
    <recommendedName>
        <fullName evidence="10">RagB/SusD family nutrient uptake outer membrane protein</fullName>
    </recommendedName>
</protein>
<dbReference type="Gene3D" id="1.25.40.390">
    <property type="match status" value="1"/>
</dbReference>
<comment type="subcellular location">
    <subcellularLocation>
        <location evidence="1">Cell outer membrane</location>
    </subcellularLocation>
</comment>
<evidence type="ECO:0000313" key="8">
    <source>
        <dbReference type="EMBL" id="MBE8721917.1"/>
    </source>
</evidence>
<evidence type="ECO:0000256" key="5">
    <source>
        <dbReference type="ARBA" id="ARBA00023237"/>
    </source>
</evidence>
<keyword evidence="3" id="KW-0732">Signal</keyword>
<evidence type="ECO:0000259" key="7">
    <source>
        <dbReference type="Pfam" id="PF14322"/>
    </source>
</evidence>
<gene>
    <name evidence="8" type="ORF">C4F40_14405</name>
</gene>
<dbReference type="InterPro" id="IPR012944">
    <property type="entry name" value="SusD_RagB_dom"/>
</dbReference>
<dbReference type="InterPro" id="IPR033985">
    <property type="entry name" value="SusD-like_N"/>
</dbReference>
<dbReference type="EMBL" id="PSKQ01000022">
    <property type="protein sequence ID" value="MBE8721917.1"/>
    <property type="molecule type" value="Genomic_DNA"/>
</dbReference>
<dbReference type="SUPFAM" id="SSF48452">
    <property type="entry name" value="TPR-like"/>
    <property type="match status" value="1"/>
</dbReference>
<keyword evidence="5" id="KW-0998">Cell outer membrane</keyword>
<keyword evidence="4" id="KW-0472">Membrane</keyword>
<name>A0ABR9TA57_9SPHI</name>
<evidence type="ECO:0000313" key="9">
    <source>
        <dbReference type="Proteomes" id="UP000618319"/>
    </source>
</evidence>
<feature type="domain" description="SusD-like N-terminal" evidence="7">
    <location>
        <begin position="47"/>
        <end position="247"/>
    </location>
</feature>
<dbReference type="Pfam" id="PF07980">
    <property type="entry name" value="SusD_RagB"/>
    <property type="match status" value="1"/>
</dbReference>
<comment type="caution">
    <text evidence="8">The sequence shown here is derived from an EMBL/GenBank/DDBJ whole genome shotgun (WGS) entry which is preliminary data.</text>
</comment>
<feature type="domain" description="RagB/SusD" evidence="6">
    <location>
        <begin position="355"/>
        <end position="435"/>
    </location>
</feature>
<dbReference type="InterPro" id="IPR011990">
    <property type="entry name" value="TPR-like_helical_dom_sf"/>
</dbReference>
<evidence type="ECO:0000256" key="2">
    <source>
        <dbReference type="ARBA" id="ARBA00006275"/>
    </source>
</evidence>